<name>A0A0C9VTH4_9AGAM</name>
<organism evidence="2 3">
    <name type="scientific">Hydnomerulius pinastri MD-312</name>
    <dbReference type="NCBI Taxonomy" id="994086"/>
    <lineage>
        <taxon>Eukaryota</taxon>
        <taxon>Fungi</taxon>
        <taxon>Dikarya</taxon>
        <taxon>Basidiomycota</taxon>
        <taxon>Agaricomycotina</taxon>
        <taxon>Agaricomycetes</taxon>
        <taxon>Agaricomycetidae</taxon>
        <taxon>Boletales</taxon>
        <taxon>Boletales incertae sedis</taxon>
        <taxon>Leucogyrophana</taxon>
    </lineage>
</organism>
<sequence>MAETVALPFQRGAYSTPLRAAFGSAAFSNRQEEFKRPFSQLLPSSPIQLTGGNLQPSDVTIGDKDVGGDPMDDSSPSSFSDPRPTISHGPSGIMGDDRLPIWSRFNSNIASQSPSTGSPQDGLNHGSMQNGRTQASDRYEHGEDDDKKDHKSSFVPRSVT</sequence>
<dbReference type="HOGENOM" id="CLU_1652378_0_0_1"/>
<feature type="compositionally biased region" description="Polar residues" evidence="1">
    <location>
        <begin position="41"/>
        <end position="58"/>
    </location>
</feature>
<dbReference type="Proteomes" id="UP000053820">
    <property type="component" value="Unassembled WGS sequence"/>
</dbReference>
<evidence type="ECO:0000313" key="3">
    <source>
        <dbReference type="Proteomes" id="UP000053820"/>
    </source>
</evidence>
<accession>A0A0C9VTH4</accession>
<protein>
    <submittedName>
        <fullName evidence="2">Uncharacterized protein</fullName>
    </submittedName>
</protein>
<keyword evidence="3" id="KW-1185">Reference proteome</keyword>
<reference evidence="2 3" key="1">
    <citation type="submission" date="2014-04" db="EMBL/GenBank/DDBJ databases">
        <title>Evolutionary Origins and Diversification of the Mycorrhizal Mutualists.</title>
        <authorList>
            <consortium name="DOE Joint Genome Institute"/>
            <consortium name="Mycorrhizal Genomics Consortium"/>
            <person name="Kohler A."/>
            <person name="Kuo A."/>
            <person name="Nagy L.G."/>
            <person name="Floudas D."/>
            <person name="Copeland A."/>
            <person name="Barry K.W."/>
            <person name="Cichocki N."/>
            <person name="Veneault-Fourrey C."/>
            <person name="LaButti K."/>
            <person name="Lindquist E.A."/>
            <person name="Lipzen A."/>
            <person name="Lundell T."/>
            <person name="Morin E."/>
            <person name="Murat C."/>
            <person name="Riley R."/>
            <person name="Ohm R."/>
            <person name="Sun H."/>
            <person name="Tunlid A."/>
            <person name="Henrissat B."/>
            <person name="Grigoriev I.V."/>
            <person name="Hibbett D.S."/>
            <person name="Martin F."/>
        </authorList>
    </citation>
    <scope>NUCLEOTIDE SEQUENCE [LARGE SCALE GENOMIC DNA]</scope>
    <source>
        <strain evidence="2 3">MD-312</strain>
    </source>
</reference>
<dbReference type="AlphaFoldDB" id="A0A0C9VTH4"/>
<dbReference type="EMBL" id="KN839864">
    <property type="protein sequence ID" value="KIJ61270.1"/>
    <property type="molecule type" value="Genomic_DNA"/>
</dbReference>
<feature type="compositionally biased region" description="Low complexity" evidence="1">
    <location>
        <begin position="73"/>
        <end position="84"/>
    </location>
</feature>
<evidence type="ECO:0000256" key="1">
    <source>
        <dbReference type="SAM" id="MobiDB-lite"/>
    </source>
</evidence>
<feature type="compositionally biased region" description="Polar residues" evidence="1">
    <location>
        <begin position="104"/>
        <end position="134"/>
    </location>
</feature>
<feature type="region of interest" description="Disordered" evidence="1">
    <location>
        <begin position="37"/>
        <end position="160"/>
    </location>
</feature>
<gene>
    <name evidence="2" type="ORF">HYDPIDRAFT_42842</name>
</gene>
<proteinExistence type="predicted"/>
<feature type="compositionally biased region" description="Basic and acidic residues" evidence="1">
    <location>
        <begin position="135"/>
        <end position="152"/>
    </location>
</feature>
<evidence type="ECO:0000313" key="2">
    <source>
        <dbReference type="EMBL" id="KIJ61270.1"/>
    </source>
</evidence>